<keyword evidence="2" id="KW-1133">Transmembrane helix</keyword>
<feature type="transmembrane region" description="Helical" evidence="2">
    <location>
        <begin position="23"/>
        <end position="43"/>
    </location>
</feature>
<organism evidence="3 4">
    <name type="scientific">Mageeibacillus indolicus</name>
    <dbReference type="NCBI Taxonomy" id="884684"/>
    <lineage>
        <taxon>Bacteria</taxon>
        <taxon>Bacillati</taxon>
        <taxon>Bacillota</taxon>
        <taxon>Clostridia</taxon>
        <taxon>Eubacteriales</taxon>
        <taxon>Oscillospiraceae</taxon>
        <taxon>Mageeibacillus</taxon>
    </lineage>
</organism>
<gene>
    <name evidence="3" type="ORF">B7R76_04100</name>
</gene>
<keyword evidence="2" id="KW-0812">Transmembrane</keyword>
<evidence type="ECO:0000313" key="4">
    <source>
        <dbReference type="Proteomes" id="UP000236394"/>
    </source>
</evidence>
<feature type="region of interest" description="Disordered" evidence="1">
    <location>
        <begin position="72"/>
        <end position="93"/>
    </location>
</feature>
<accession>A0A2J8B1W6</accession>
<proteinExistence type="predicted"/>
<dbReference type="RefSeq" id="WP_102892439.1">
    <property type="nucleotide sequence ID" value="NZ_NBZD01000002.1"/>
</dbReference>
<name>A0A2J8B1W6_9FIRM</name>
<evidence type="ECO:0000256" key="2">
    <source>
        <dbReference type="SAM" id="Phobius"/>
    </source>
</evidence>
<reference evidence="4" key="1">
    <citation type="submission" date="2017-04" db="EMBL/GenBank/DDBJ databases">
        <authorList>
            <person name="Bumgarner R.E."/>
            <person name="Fredricks D.N."/>
            <person name="Srinivasan S."/>
        </authorList>
    </citation>
    <scope>NUCLEOTIDE SEQUENCE [LARGE SCALE GENOMIC DNA]</scope>
    <source>
        <strain evidence="4">KA00405</strain>
    </source>
</reference>
<evidence type="ECO:0000313" key="3">
    <source>
        <dbReference type="EMBL" id="PNH18746.1"/>
    </source>
</evidence>
<comment type="caution">
    <text evidence="3">The sequence shown here is derived from an EMBL/GenBank/DDBJ whole genome shotgun (WGS) entry which is preliminary data.</text>
</comment>
<dbReference type="EMBL" id="NBZD01000002">
    <property type="protein sequence ID" value="PNH18746.1"/>
    <property type="molecule type" value="Genomic_DNA"/>
</dbReference>
<keyword evidence="2" id="KW-0472">Membrane</keyword>
<feature type="region of interest" description="Disordered" evidence="1">
    <location>
        <begin position="48"/>
        <end position="67"/>
    </location>
</feature>
<dbReference type="Proteomes" id="UP000236394">
    <property type="component" value="Unassembled WGS sequence"/>
</dbReference>
<protein>
    <submittedName>
        <fullName evidence="3">Uncharacterized protein</fullName>
    </submittedName>
</protein>
<evidence type="ECO:0000256" key="1">
    <source>
        <dbReference type="SAM" id="MobiDB-lite"/>
    </source>
</evidence>
<dbReference type="AlphaFoldDB" id="A0A2J8B1W6"/>
<sequence>MCLKCPFWLRISPEKRKKCQKSAAIFGAVVLLICVFCLGRYVGRQPTDRRTETGFPTGPKTTDLADPFGEETARQGRADVAGDAPTTSNAAKAANQDVPRAIEGVYTDKNWGLKLNLPGKAEVIADSSEGLSLRLQDGTTINITHVAAIKNNPIFDVTDLVKNFADLPLFKQTDKYTYKGNLQAETLQYGERPLVQAQALTSDGRIHTVMVTNAASGGVMVFSAFTPAINGDGQVRQMLLQLVGTAEFGSRRYGAQLVKSPSGEASFFRMSDWQLFTEDKSTAQQERQNDKKVSSEVEKNTLVNLPAGRNKEIKLVPNLFTEPEPDTLTRIVGLSNMAAGIITLEKNSHYSDMAAIETKLNQIFMQASEAGKNGRSKMIVSPPEKLEINGRTYSFIDLQLDKDKKAGAMRRVYFVSNGKNYELSMITDKAHFPTAEAQFILMLISLRFA</sequence>